<feature type="transmembrane region" description="Helical" evidence="1">
    <location>
        <begin position="12"/>
        <end position="32"/>
    </location>
</feature>
<proteinExistence type="predicted"/>
<dbReference type="AlphaFoldDB" id="A0A5C6DGR6"/>
<organism evidence="3 4">
    <name type="scientific">Novipirellula artificiosorum</name>
    <dbReference type="NCBI Taxonomy" id="2528016"/>
    <lineage>
        <taxon>Bacteria</taxon>
        <taxon>Pseudomonadati</taxon>
        <taxon>Planctomycetota</taxon>
        <taxon>Planctomycetia</taxon>
        <taxon>Pirellulales</taxon>
        <taxon>Pirellulaceae</taxon>
        <taxon>Novipirellula</taxon>
    </lineage>
</organism>
<keyword evidence="1" id="KW-0812">Transmembrane</keyword>
<evidence type="ECO:0000313" key="4">
    <source>
        <dbReference type="Proteomes" id="UP000319143"/>
    </source>
</evidence>
<sequence length="143" mass="15501">MAFRKRTRRTGAAAVEFAIAISILLVIVFASIEFFRLNMLRHSVEHASYLAARTGMIVGAKSQDVAAVAEQHLQRMQVAKASVSVNPKTLSDETQVIEVTIDVPVEGNSWVSPIYYEGVISGRTRMLAERAAADMAAAIPATP</sequence>
<accession>A0A5C6DGR6</accession>
<reference evidence="3 4" key="1">
    <citation type="submission" date="2019-02" db="EMBL/GenBank/DDBJ databases">
        <title>Deep-cultivation of Planctomycetes and their phenomic and genomic characterization uncovers novel biology.</title>
        <authorList>
            <person name="Wiegand S."/>
            <person name="Jogler M."/>
            <person name="Boedeker C."/>
            <person name="Pinto D."/>
            <person name="Vollmers J."/>
            <person name="Rivas-Marin E."/>
            <person name="Kohn T."/>
            <person name="Peeters S.H."/>
            <person name="Heuer A."/>
            <person name="Rast P."/>
            <person name="Oberbeckmann S."/>
            <person name="Bunk B."/>
            <person name="Jeske O."/>
            <person name="Meyerdierks A."/>
            <person name="Storesund J.E."/>
            <person name="Kallscheuer N."/>
            <person name="Luecker S."/>
            <person name="Lage O.M."/>
            <person name="Pohl T."/>
            <person name="Merkel B.J."/>
            <person name="Hornburger P."/>
            <person name="Mueller R.-W."/>
            <person name="Bruemmer F."/>
            <person name="Labrenz M."/>
            <person name="Spormann A.M."/>
            <person name="Op Den Camp H."/>
            <person name="Overmann J."/>
            <person name="Amann R."/>
            <person name="Jetten M.S.M."/>
            <person name="Mascher T."/>
            <person name="Medema M.H."/>
            <person name="Devos D.P."/>
            <person name="Kaster A.-K."/>
            <person name="Ovreas L."/>
            <person name="Rohde M."/>
            <person name="Galperin M.Y."/>
            <person name="Jogler C."/>
        </authorList>
    </citation>
    <scope>NUCLEOTIDE SEQUENCE [LARGE SCALE GENOMIC DNA]</scope>
    <source>
        <strain evidence="3 4">Poly41</strain>
    </source>
</reference>
<evidence type="ECO:0000259" key="2">
    <source>
        <dbReference type="Pfam" id="PF07811"/>
    </source>
</evidence>
<evidence type="ECO:0000313" key="3">
    <source>
        <dbReference type="EMBL" id="TWU35017.1"/>
    </source>
</evidence>
<dbReference type="Proteomes" id="UP000319143">
    <property type="component" value="Unassembled WGS sequence"/>
</dbReference>
<dbReference type="EMBL" id="SJPV01000007">
    <property type="protein sequence ID" value="TWU35017.1"/>
    <property type="molecule type" value="Genomic_DNA"/>
</dbReference>
<dbReference type="OrthoDB" id="285462at2"/>
<evidence type="ECO:0000256" key="1">
    <source>
        <dbReference type="SAM" id="Phobius"/>
    </source>
</evidence>
<name>A0A5C6DGR6_9BACT</name>
<gene>
    <name evidence="3" type="ORF">Poly41_41610</name>
</gene>
<dbReference type="InterPro" id="IPR012495">
    <property type="entry name" value="TadE-like_dom"/>
</dbReference>
<dbReference type="Pfam" id="PF07811">
    <property type="entry name" value="TadE"/>
    <property type="match status" value="1"/>
</dbReference>
<dbReference type="RefSeq" id="WP_146528430.1">
    <property type="nucleotide sequence ID" value="NZ_SJPV01000007.1"/>
</dbReference>
<keyword evidence="4" id="KW-1185">Reference proteome</keyword>
<protein>
    <submittedName>
        <fullName evidence="3">TadE-like protein</fullName>
    </submittedName>
</protein>
<feature type="domain" description="TadE-like" evidence="2">
    <location>
        <begin position="11"/>
        <end position="53"/>
    </location>
</feature>
<keyword evidence="1" id="KW-1133">Transmembrane helix</keyword>
<comment type="caution">
    <text evidence="3">The sequence shown here is derived from an EMBL/GenBank/DDBJ whole genome shotgun (WGS) entry which is preliminary data.</text>
</comment>
<keyword evidence="1" id="KW-0472">Membrane</keyword>